<accession>A0A9P9YVR5</accession>
<dbReference type="GO" id="GO:0005524">
    <property type="term" value="F:ATP binding"/>
    <property type="evidence" value="ECO:0007669"/>
    <property type="project" value="InterPro"/>
</dbReference>
<feature type="compositionally biased region" description="Basic residues" evidence="3">
    <location>
        <begin position="118"/>
        <end position="129"/>
    </location>
</feature>
<gene>
    <name evidence="4" type="ORF">M5D96_000114</name>
</gene>
<reference evidence="4" key="1">
    <citation type="journal article" date="2023" name="Genome Biol. Evol.">
        <title>Long-read-based Genome Assembly of Drosophila gunungcola Reveals Fewer Chemosensory Genes in Flower-breeding Species.</title>
        <authorList>
            <person name="Negi A."/>
            <person name="Liao B.Y."/>
            <person name="Yeh S.D."/>
        </authorList>
    </citation>
    <scope>NUCLEOTIDE SEQUENCE</scope>
    <source>
        <strain evidence="4">Sukarami</strain>
    </source>
</reference>
<dbReference type="GO" id="GO:0004825">
    <property type="term" value="F:methionine-tRNA ligase activity"/>
    <property type="evidence" value="ECO:0007669"/>
    <property type="project" value="InterPro"/>
</dbReference>
<dbReference type="InterPro" id="IPR009080">
    <property type="entry name" value="tRNAsynth_Ia_anticodon-bd"/>
</dbReference>
<proteinExistence type="predicted"/>
<dbReference type="AlphaFoldDB" id="A0A9P9YVR5"/>
<dbReference type="InterPro" id="IPR023457">
    <property type="entry name" value="Met-tRNA_synth_2"/>
</dbReference>
<dbReference type="EMBL" id="JAMKOV010000001">
    <property type="protein sequence ID" value="KAI8043966.1"/>
    <property type="molecule type" value="Genomic_DNA"/>
</dbReference>
<keyword evidence="5" id="KW-1185">Reference proteome</keyword>
<protein>
    <recommendedName>
        <fullName evidence="1">Methionine--tRNA ligase, mitochondrial</fullName>
    </recommendedName>
    <alternativeName>
        <fullName evidence="2">Mitochondrial methionyl-tRNA synthetase</fullName>
    </alternativeName>
</protein>
<evidence type="ECO:0000313" key="5">
    <source>
        <dbReference type="Proteomes" id="UP001059596"/>
    </source>
</evidence>
<dbReference type="PANTHER" id="PTHR43326">
    <property type="entry name" value="METHIONYL-TRNA SYNTHETASE"/>
    <property type="match status" value="1"/>
</dbReference>
<organism evidence="4 5">
    <name type="scientific">Drosophila gunungcola</name>
    <name type="common">fruit fly</name>
    <dbReference type="NCBI Taxonomy" id="103775"/>
    <lineage>
        <taxon>Eukaryota</taxon>
        <taxon>Metazoa</taxon>
        <taxon>Ecdysozoa</taxon>
        <taxon>Arthropoda</taxon>
        <taxon>Hexapoda</taxon>
        <taxon>Insecta</taxon>
        <taxon>Pterygota</taxon>
        <taxon>Neoptera</taxon>
        <taxon>Endopterygota</taxon>
        <taxon>Diptera</taxon>
        <taxon>Brachycera</taxon>
        <taxon>Muscomorpha</taxon>
        <taxon>Ephydroidea</taxon>
        <taxon>Drosophilidae</taxon>
        <taxon>Drosophila</taxon>
        <taxon>Sophophora</taxon>
    </lineage>
</organism>
<dbReference type="PANTHER" id="PTHR43326:SF1">
    <property type="entry name" value="METHIONINE--TRNA LIGASE, MITOCHONDRIAL"/>
    <property type="match status" value="1"/>
</dbReference>
<dbReference type="GO" id="GO:0006431">
    <property type="term" value="P:methionyl-tRNA aminoacylation"/>
    <property type="evidence" value="ECO:0007669"/>
    <property type="project" value="TreeGrafter"/>
</dbReference>
<name>A0A9P9YVR5_9MUSC</name>
<evidence type="ECO:0000256" key="3">
    <source>
        <dbReference type="SAM" id="MobiDB-lite"/>
    </source>
</evidence>
<feature type="region of interest" description="Disordered" evidence="3">
    <location>
        <begin position="107"/>
        <end position="135"/>
    </location>
</feature>
<evidence type="ECO:0000256" key="1">
    <source>
        <dbReference type="ARBA" id="ARBA00026124"/>
    </source>
</evidence>
<sequence length="135" mass="15068">MAALHAANNFFESSRPWTLKAGTAESNQPRLETIIAMTMDALRLCGIVLQPIIPQLATRLLDKLRVPTAERGWNYLAKSFASSPAHLGGSCQLDGQTSALLFQRIVEENPTKEEHKPQPAKRIKSKKKDRRETMS</sequence>
<dbReference type="Proteomes" id="UP001059596">
    <property type="component" value="Chromosome 3R"/>
</dbReference>
<dbReference type="Gene3D" id="1.10.730.10">
    <property type="entry name" value="Isoleucyl-tRNA Synthetase, Domain 1"/>
    <property type="match status" value="1"/>
</dbReference>
<evidence type="ECO:0000313" key="4">
    <source>
        <dbReference type="EMBL" id="KAI8043966.1"/>
    </source>
</evidence>
<dbReference type="SUPFAM" id="SSF47323">
    <property type="entry name" value="Anticodon-binding domain of a subclass of class I aminoacyl-tRNA synthetases"/>
    <property type="match status" value="1"/>
</dbReference>
<feature type="compositionally biased region" description="Basic and acidic residues" evidence="3">
    <location>
        <begin position="107"/>
        <end position="117"/>
    </location>
</feature>
<comment type="caution">
    <text evidence="4">The sequence shown here is derived from an EMBL/GenBank/DDBJ whole genome shotgun (WGS) entry which is preliminary data.</text>
</comment>
<evidence type="ECO:0000256" key="2">
    <source>
        <dbReference type="ARBA" id="ARBA00030331"/>
    </source>
</evidence>